<keyword evidence="1" id="KW-0472">Membrane</keyword>
<organism evidence="2">
    <name type="scientific">bioreactor metagenome</name>
    <dbReference type="NCBI Taxonomy" id="1076179"/>
    <lineage>
        <taxon>unclassified sequences</taxon>
        <taxon>metagenomes</taxon>
        <taxon>ecological metagenomes</taxon>
    </lineage>
</organism>
<reference evidence="2" key="1">
    <citation type="submission" date="2019-08" db="EMBL/GenBank/DDBJ databases">
        <authorList>
            <person name="Kucharzyk K."/>
            <person name="Murdoch R.W."/>
            <person name="Higgins S."/>
            <person name="Loffler F."/>
        </authorList>
    </citation>
    <scope>NUCLEOTIDE SEQUENCE</scope>
</reference>
<dbReference type="EMBL" id="VSSQ01001637">
    <property type="protein sequence ID" value="MPM09996.1"/>
    <property type="molecule type" value="Genomic_DNA"/>
</dbReference>
<gene>
    <name evidence="2" type="ORF">SDC9_56320</name>
</gene>
<protein>
    <submittedName>
        <fullName evidence="2">Uncharacterized protein</fullName>
    </submittedName>
</protein>
<accession>A0A644X1J8</accession>
<dbReference type="AlphaFoldDB" id="A0A644X1J8"/>
<feature type="transmembrane region" description="Helical" evidence="1">
    <location>
        <begin position="48"/>
        <end position="71"/>
    </location>
</feature>
<evidence type="ECO:0000313" key="2">
    <source>
        <dbReference type="EMBL" id="MPM09996.1"/>
    </source>
</evidence>
<feature type="transmembrane region" description="Helical" evidence="1">
    <location>
        <begin position="20"/>
        <end position="42"/>
    </location>
</feature>
<keyword evidence="1" id="KW-1133">Transmembrane helix</keyword>
<name>A0A644X1J8_9ZZZZ</name>
<keyword evidence="1" id="KW-0812">Transmembrane</keyword>
<sequence length="186" mass="20937">MTRPRSPVRRHIAHYLRRNLILALACAGPIAVLFAVVGIVFKSNPTDIWTAIGLTFALAAVFYFAGAFACIRFVRMIRLQEALFQTEFDDQNATVLDRIGLTSVSDRWFIRSGSAAFYDRYIRSIRYRTLHSQNGVGYRVTVLTTDGKSYGLWLNSVSDIKRAQAWLAERRRQLSGEAANTAEAKG</sequence>
<proteinExistence type="predicted"/>
<comment type="caution">
    <text evidence="2">The sequence shown here is derived from an EMBL/GenBank/DDBJ whole genome shotgun (WGS) entry which is preliminary data.</text>
</comment>
<evidence type="ECO:0000256" key="1">
    <source>
        <dbReference type="SAM" id="Phobius"/>
    </source>
</evidence>